<proteinExistence type="predicted"/>
<dbReference type="EMBL" id="MBTA01000025">
    <property type="protein sequence ID" value="RKD15247.1"/>
    <property type="molecule type" value="Genomic_DNA"/>
</dbReference>
<dbReference type="Proteomes" id="UP000283433">
    <property type="component" value="Unassembled WGS sequence"/>
</dbReference>
<evidence type="ECO:0000256" key="1">
    <source>
        <dbReference type="SAM" id="Phobius"/>
    </source>
</evidence>
<evidence type="ECO:0008006" key="4">
    <source>
        <dbReference type="Google" id="ProtNLM"/>
    </source>
</evidence>
<reference evidence="2 3" key="1">
    <citation type="submission" date="2016-07" db="EMBL/GenBank/DDBJ databases">
        <title>Genome of Pelobium manganitolerans.</title>
        <authorList>
            <person name="Wu S."/>
            <person name="Wang G."/>
        </authorList>
    </citation>
    <scope>NUCLEOTIDE SEQUENCE [LARGE SCALE GENOMIC DNA]</scope>
    <source>
        <strain evidence="2 3">YS-25</strain>
    </source>
</reference>
<organism evidence="2 3">
    <name type="scientific">Pelobium manganitolerans</name>
    <dbReference type="NCBI Taxonomy" id="1842495"/>
    <lineage>
        <taxon>Bacteria</taxon>
        <taxon>Pseudomonadati</taxon>
        <taxon>Bacteroidota</taxon>
        <taxon>Sphingobacteriia</taxon>
        <taxon>Sphingobacteriales</taxon>
        <taxon>Sphingobacteriaceae</taxon>
        <taxon>Pelobium</taxon>
    </lineage>
</organism>
<name>A0A419S5A0_9SPHI</name>
<dbReference type="AlphaFoldDB" id="A0A419S5A0"/>
<keyword evidence="1" id="KW-1133">Transmembrane helix</keyword>
<gene>
    <name evidence="2" type="ORF">BCY91_06980</name>
</gene>
<evidence type="ECO:0000313" key="3">
    <source>
        <dbReference type="Proteomes" id="UP000283433"/>
    </source>
</evidence>
<sequence>MKKPVFIISALMIGIIAVTWLYFKKLNASTLSSEQIFKVLPADASIVFEYKNEAYFYDIFKDFTLFSDVLGKENLSHLSALKQVFVDDQNTEGIFNQSDIFFSVHPTKASEAALLVVAPLNLESHNSEELLVVLKKKYQLRQNPDAKNAIYQLAFSNKTYFNFFIHNNLLVGSFDENLTKKSLAQANSNNDKATFNADFNTQRNKNSVANLYVNFVNLRNFANHFSSRKNPYETYFLKSIDATASLNINYQKNALMFSGITSPNLNAKTYFNLFLNQKPGATTLAKHLPYDAANYALYYVSDYGSFKNDLQNLLASRKEDKDLKAQIQRISTNHAINLDKEVTAIWGKEFGVFQLASGDNIGIVKSTNMNRLSFVLSTISTEAGGDIRHFDDSFMMYNYFGDPFKQFRRPYYTTIENHLVVANSSNALRRFVENYRAQKLLGLTDKNIDFQQYLSNQGNIFYFIHNSNSKAIIRSFLSKSSYKSFRSDNFKWNEIYGLAIQFSADKDRFFTNFYMNETPDTEELLPKIDSAALAY</sequence>
<feature type="transmembrane region" description="Helical" evidence="1">
    <location>
        <begin position="5"/>
        <end position="23"/>
    </location>
</feature>
<keyword evidence="1" id="KW-0812">Transmembrane</keyword>
<keyword evidence="3" id="KW-1185">Reference proteome</keyword>
<keyword evidence="1" id="KW-0472">Membrane</keyword>
<protein>
    <recommendedName>
        <fullName evidence="4">DUF3352 domain-containing protein</fullName>
    </recommendedName>
</protein>
<dbReference type="OrthoDB" id="1093345at2"/>
<comment type="caution">
    <text evidence="2">The sequence shown here is derived from an EMBL/GenBank/DDBJ whole genome shotgun (WGS) entry which is preliminary data.</text>
</comment>
<accession>A0A419S5A0</accession>
<evidence type="ECO:0000313" key="2">
    <source>
        <dbReference type="EMBL" id="RKD15247.1"/>
    </source>
</evidence>